<keyword evidence="3" id="KW-1185">Reference proteome</keyword>
<feature type="region of interest" description="Disordered" evidence="1">
    <location>
        <begin position="97"/>
        <end position="127"/>
    </location>
</feature>
<dbReference type="InParanoid" id="G0MD09"/>
<organism evidence="3">
    <name type="scientific">Caenorhabditis brenneri</name>
    <name type="common">Nematode worm</name>
    <dbReference type="NCBI Taxonomy" id="135651"/>
    <lineage>
        <taxon>Eukaryota</taxon>
        <taxon>Metazoa</taxon>
        <taxon>Ecdysozoa</taxon>
        <taxon>Nematoda</taxon>
        <taxon>Chromadorea</taxon>
        <taxon>Rhabditida</taxon>
        <taxon>Rhabditina</taxon>
        <taxon>Rhabditomorpha</taxon>
        <taxon>Rhabditoidea</taxon>
        <taxon>Rhabditidae</taxon>
        <taxon>Peloderinae</taxon>
        <taxon>Caenorhabditis</taxon>
    </lineage>
</organism>
<accession>G0MD09</accession>
<dbReference type="Proteomes" id="UP000008068">
    <property type="component" value="Unassembled WGS sequence"/>
</dbReference>
<protein>
    <submittedName>
        <fullName evidence="2">Uncharacterized protein</fullName>
    </submittedName>
</protein>
<reference evidence="3" key="1">
    <citation type="submission" date="2011-07" db="EMBL/GenBank/DDBJ databases">
        <authorList>
            <consortium name="Caenorhabditis brenneri Sequencing and Analysis Consortium"/>
            <person name="Wilson R.K."/>
        </authorList>
    </citation>
    <scope>NUCLEOTIDE SEQUENCE [LARGE SCALE GENOMIC DNA]</scope>
    <source>
        <strain evidence="3">PB2801</strain>
    </source>
</reference>
<proteinExistence type="predicted"/>
<gene>
    <name evidence="2" type="ORF">CAEBREN_12310</name>
</gene>
<dbReference type="HOGENOM" id="CLU_644411_0_0_1"/>
<name>G0MD09_CAEBE</name>
<dbReference type="AlphaFoldDB" id="G0MD09"/>
<evidence type="ECO:0000313" key="3">
    <source>
        <dbReference type="Proteomes" id="UP000008068"/>
    </source>
</evidence>
<dbReference type="EMBL" id="GL379790">
    <property type="protein sequence ID" value="EGT49595.1"/>
    <property type="molecule type" value="Genomic_DNA"/>
</dbReference>
<sequence>MRFIGSSSSNINGTDGMVFGNGKEVKIRLEQQRQKAPQHPNNSVTPIITSGGCNDDQPGMLDKGFQSQEMVPGHHTNFPVPGEQDFRASEVKENILAPYDFSTPDDYKSKQESSSSTAAENCVAQESDYGSRISSTALMIDYRLIATEKSTASTDELSETDPHVLDTKIYDSSNKGQSFSMEYSKMEGTLVPAQQDLWIQIDGQGVSTSQYNRVQDNTDKTARSSACFQAIKAAPKQKPTRRMSHEKVHKKNFRRAMEAAVEFRKTRRQKRGNKRRGPMKMNNKVAELTAEEQAMGEFPGIPVQKAMEAFARKEEARAARALEPNFIYDEQRLVMEDFEAEHRQQLELVDQLEHEEEVAGWIIGDNVEDGFGVGIDDGMDVGVFDRDFWMVNGLEDQDDLAWMEGDDAFAQSSLALTPPHH</sequence>
<evidence type="ECO:0000313" key="2">
    <source>
        <dbReference type="EMBL" id="EGT49595.1"/>
    </source>
</evidence>
<evidence type="ECO:0000256" key="1">
    <source>
        <dbReference type="SAM" id="MobiDB-lite"/>
    </source>
</evidence>